<dbReference type="Gene3D" id="3.40.50.720">
    <property type="entry name" value="NAD(P)-binding Rossmann-like Domain"/>
    <property type="match status" value="1"/>
</dbReference>
<evidence type="ECO:0000313" key="4">
    <source>
        <dbReference type="Proteomes" id="UP001168579"/>
    </source>
</evidence>
<dbReference type="EMBL" id="JAUKUC010000001">
    <property type="protein sequence ID" value="MDO1513178.1"/>
    <property type="molecule type" value="Genomic_DNA"/>
</dbReference>
<reference evidence="3" key="2">
    <citation type="submission" date="2023-06" db="EMBL/GenBank/DDBJ databases">
        <authorList>
            <person name="Lucena T."/>
            <person name="Sun Q."/>
        </authorList>
    </citation>
    <scope>NUCLEOTIDE SEQUENCE</scope>
    <source>
        <strain evidence="3">CECT 8869</strain>
    </source>
</reference>
<sequence>MTTKIGIIGCGWLGLPLAASLIGKGYVVKGTTTSKDKLQLLKKNGIEPFSITLTENNIQGPIEDFLRTITTLIIDIPPKLRGKGPKESYIAKIQLLHEAIKKSSVQNIIFASSTAVYGDVKGMVNEKSLPVPNTSSGKQLVQCEQLFKNDSSLKTTIIRFGGLIGPGRHPITMLAGKQNLNGGTAPVNLIHLDDCIGIIETIIKTDHFGDTINAVYPEHPTKQDYYTQEAIKRNLPLPHYTQTFGKTYKKVKSCSIFLINNYDFLTTIN</sequence>
<dbReference type="InterPro" id="IPR006115">
    <property type="entry name" value="6PGDH_NADP-bd"/>
</dbReference>
<feature type="domain" description="6-phosphogluconate dehydrogenase NADP-binding" evidence="2">
    <location>
        <begin position="4"/>
        <end position="49"/>
    </location>
</feature>
<organism evidence="3 4">
    <name type="scientific">Maribacter confluentis</name>
    <dbReference type="NCBI Taxonomy" id="1656093"/>
    <lineage>
        <taxon>Bacteria</taxon>
        <taxon>Pseudomonadati</taxon>
        <taxon>Bacteroidota</taxon>
        <taxon>Flavobacteriia</taxon>
        <taxon>Flavobacteriales</taxon>
        <taxon>Flavobacteriaceae</taxon>
        <taxon>Maribacter</taxon>
    </lineage>
</organism>
<dbReference type="RefSeq" id="WP_304436123.1">
    <property type="nucleotide sequence ID" value="NZ_JAUKUC010000001.1"/>
</dbReference>
<dbReference type="Pfam" id="PF03446">
    <property type="entry name" value="NAD_binding_2"/>
    <property type="match status" value="1"/>
</dbReference>
<gene>
    <name evidence="3" type="ORF">Q2T41_10975</name>
</gene>
<comment type="caution">
    <text evidence="3">The sequence shown here is derived from an EMBL/GenBank/DDBJ whole genome shotgun (WGS) entry which is preliminary data.</text>
</comment>
<dbReference type="InterPro" id="IPR036291">
    <property type="entry name" value="NAD(P)-bd_dom_sf"/>
</dbReference>
<keyword evidence="3" id="KW-0560">Oxidoreductase</keyword>
<keyword evidence="4" id="KW-1185">Reference proteome</keyword>
<dbReference type="InterPro" id="IPR051783">
    <property type="entry name" value="NAD(P)-dependent_oxidoreduct"/>
</dbReference>
<accession>A0ABT8RRD4</accession>
<reference evidence="3" key="1">
    <citation type="journal article" date="2014" name="Int. J. Syst. Evol. Microbiol.">
        <title>Complete genome of a new Firmicutes species belonging to the dominant human colonic microbiota ('Ruminococcus bicirculans') reveals two chromosomes and a selective capacity to utilize plant glucans.</title>
        <authorList>
            <consortium name="NISC Comparative Sequencing Program"/>
            <person name="Wegmann U."/>
            <person name="Louis P."/>
            <person name="Goesmann A."/>
            <person name="Henrissat B."/>
            <person name="Duncan S.H."/>
            <person name="Flint H.J."/>
        </authorList>
    </citation>
    <scope>NUCLEOTIDE SEQUENCE</scope>
    <source>
        <strain evidence="3">CECT 8869</strain>
    </source>
</reference>
<evidence type="ECO:0000313" key="3">
    <source>
        <dbReference type="EMBL" id="MDO1513178.1"/>
    </source>
</evidence>
<dbReference type="Pfam" id="PF01370">
    <property type="entry name" value="Epimerase"/>
    <property type="match status" value="1"/>
</dbReference>
<dbReference type="SUPFAM" id="SSF51735">
    <property type="entry name" value="NAD(P)-binding Rossmann-fold domains"/>
    <property type="match status" value="1"/>
</dbReference>
<name>A0ABT8RRD4_9FLAO</name>
<dbReference type="GO" id="GO:0033711">
    <property type="term" value="F:4-phosphoerythronate dehydrogenase activity"/>
    <property type="evidence" value="ECO:0007669"/>
    <property type="project" value="UniProtKB-EC"/>
</dbReference>
<dbReference type="Proteomes" id="UP001168579">
    <property type="component" value="Unassembled WGS sequence"/>
</dbReference>
<dbReference type="EC" id="1.1.1.290" evidence="3"/>
<dbReference type="PANTHER" id="PTHR48079:SF6">
    <property type="entry name" value="NAD(P)-BINDING DOMAIN-CONTAINING PROTEIN-RELATED"/>
    <property type="match status" value="1"/>
</dbReference>
<evidence type="ECO:0000259" key="2">
    <source>
        <dbReference type="Pfam" id="PF03446"/>
    </source>
</evidence>
<feature type="domain" description="NAD-dependent epimerase/dehydratase" evidence="1">
    <location>
        <begin position="95"/>
        <end position="172"/>
    </location>
</feature>
<dbReference type="PANTHER" id="PTHR48079">
    <property type="entry name" value="PROTEIN YEEZ"/>
    <property type="match status" value="1"/>
</dbReference>
<protein>
    <submittedName>
        <fullName evidence="3">SDR family oxidoreductase</fullName>
        <ecNumber evidence="3">1.1.1.290</ecNumber>
    </submittedName>
</protein>
<evidence type="ECO:0000259" key="1">
    <source>
        <dbReference type="Pfam" id="PF01370"/>
    </source>
</evidence>
<proteinExistence type="predicted"/>
<dbReference type="InterPro" id="IPR001509">
    <property type="entry name" value="Epimerase_deHydtase"/>
</dbReference>
<dbReference type="CDD" id="cd05266">
    <property type="entry name" value="SDR_a4"/>
    <property type="match status" value="1"/>
</dbReference>